<dbReference type="PANTHER" id="PTHR46169:SF29">
    <property type="entry name" value="DNA REPLICATION-RELATED ELEMENT FACTOR, ISOFORM A"/>
    <property type="match status" value="1"/>
</dbReference>
<dbReference type="SUPFAM" id="SSF53098">
    <property type="entry name" value="Ribonuclease H-like"/>
    <property type="match status" value="1"/>
</dbReference>
<dbReference type="InterPro" id="IPR052717">
    <property type="entry name" value="Vacuolar_transposase_reg"/>
</dbReference>
<dbReference type="AlphaFoldDB" id="A0A151ISJ0"/>
<name>A0A151ISJ0_9HYME</name>
<dbReference type="InterPro" id="IPR012337">
    <property type="entry name" value="RNaseH-like_sf"/>
</dbReference>
<dbReference type="Proteomes" id="UP000078492">
    <property type="component" value="Unassembled WGS sequence"/>
</dbReference>
<sequence>MIAINQLPISFVSSEGFKDFMKVIEPNYSIPSRGSIYYRLKMAYNQIREKLSLEISKICSFALTIDAWTSAAVKSYLIVNAHFINDEWMLGRLQLKRKIVRYSNNVFNMRTAGSLLDDITRWNSTLFMCKRLLQNRSAIAAVLADKSVIAIKKAQYLEITEQQWATMDAMIKVLQLLHIATEVLFSDKEVTISMVRPIIRGLLNFHLNINMADSLATQLFKCLKSENVTVLVFLYQNKDLIKF</sequence>
<dbReference type="PANTHER" id="PTHR46169">
    <property type="entry name" value="DNA REPLICATION-RELATED ELEMENT FACTOR, ISOFORM A"/>
    <property type="match status" value="1"/>
</dbReference>
<dbReference type="GO" id="GO:0005634">
    <property type="term" value="C:nucleus"/>
    <property type="evidence" value="ECO:0007669"/>
    <property type="project" value="TreeGrafter"/>
</dbReference>
<proteinExistence type="predicted"/>
<dbReference type="EMBL" id="KQ981072">
    <property type="protein sequence ID" value="KYN09799.1"/>
    <property type="molecule type" value="Genomic_DNA"/>
</dbReference>
<evidence type="ECO:0000313" key="1">
    <source>
        <dbReference type="EMBL" id="KYN09799.1"/>
    </source>
</evidence>
<dbReference type="SUPFAM" id="SSF140996">
    <property type="entry name" value="Hermes dimerisation domain"/>
    <property type="match status" value="1"/>
</dbReference>
<protein>
    <submittedName>
        <fullName evidence="1">Zinc finger BED domain-containing protein 1</fullName>
    </submittedName>
</protein>
<dbReference type="STRING" id="471704.A0A151ISJ0"/>
<keyword evidence="2" id="KW-1185">Reference proteome</keyword>
<organism evidence="1 2">
    <name type="scientific">Trachymyrmex cornetzi</name>
    <dbReference type="NCBI Taxonomy" id="471704"/>
    <lineage>
        <taxon>Eukaryota</taxon>
        <taxon>Metazoa</taxon>
        <taxon>Ecdysozoa</taxon>
        <taxon>Arthropoda</taxon>
        <taxon>Hexapoda</taxon>
        <taxon>Insecta</taxon>
        <taxon>Pterygota</taxon>
        <taxon>Neoptera</taxon>
        <taxon>Endopterygota</taxon>
        <taxon>Hymenoptera</taxon>
        <taxon>Apocrita</taxon>
        <taxon>Aculeata</taxon>
        <taxon>Formicoidea</taxon>
        <taxon>Formicidae</taxon>
        <taxon>Myrmicinae</taxon>
        <taxon>Trachymyrmex</taxon>
    </lineage>
</organism>
<dbReference type="GO" id="GO:0006357">
    <property type="term" value="P:regulation of transcription by RNA polymerase II"/>
    <property type="evidence" value="ECO:0007669"/>
    <property type="project" value="TreeGrafter"/>
</dbReference>
<gene>
    <name evidence="1" type="ORF">ALC57_18081</name>
</gene>
<reference evidence="1 2" key="1">
    <citation type="submission" date="2015-09" db="EMBL/GenBank/DDBJ databases">
        <title>Trachymyrmex cornetzi WGS genome.</title>
        <authorList>
            <person name="Nygaard S."/>
            <person name="Hu H."/>
            <person name="Boomsma J."/>
            <person name="Zhang G."/>
        </authorList>
    </citation>
    <scope>NUCLEOTIDE SEQUENCE [LARGE SCALE GENOMIC DNA]</scope>
    <source>
        <strain evidence="1">Tcor2-1</strain>
        <tissue evidence="1">Whole body</tissue>
    </source>
</reference>
<accession>A0A151ISJ0</accession>
<evidence type="ECO:0000313" key="2">
    <source>
        <dbReference type="Proteomes" id="UP000078492"/>
    </source>
</evidence>